<feature type="transmembrane region" description="Helical" evidence="11">
    <location>
        <begin position="152"/>
        <end position="172"/>
    </location>
</feature>
<dbReference type="Gene3D" id="3.30.565.10">
    <property type="entry name" value="Histidine kinase-like ATPase, C-terminal domain"/>
    <property type="match status" value="1"/>
</dbReference>
<dbReference type="PROSITE" id="PS50109">
    <property type="entry name" value="HIS_KIN"/>
    <property type="match status" value="1"/>
</dbReference>
<evidence type="ECO:0000259" key="12">
    <source>
        <dbReference type="PROSITE" id="PS50109"/>
    </source>
</evidence>
<evidence type="ECO:0000256" key="9">
    <source>
        <dbReference type="ARBA" id="ARBA00023012"/>
    </source>
</evidence>
<dbReference type="Pfam" id="PF02518">
    <property type="entry name" value="HATPase_c"/>
    <property type="match status" value="1"/>
</dbReference>
<evidence type="ECO:0000256" key="10">
    <source>
        <dbReference type="ARBA" id="ARBA00023136"/>
    </source>
</evidence>
<keyword evidence="5" id="KW-0808">Transferase</keyword>
<dbReference type="InterPro" id="IPR003660">
    <property type="entry name" value="HAMP_dom"/>
</dbReference>
<dbReference type="InterPro" id="IPR003661">
    <property type="entry name" value="HisK_dim/P_dom"/>
</dbReference>
<dbReference type="EMBL" id="JAIEZQ010000002">
    <property type="protein sequence ID" value="MBY9075485.1"/>
    <property type="molecule type" value="Genomic_DNA"/>
</dbReference>
<dbReference type="InterPro" id="IPR004358">
    <property type="entry name" value="Sig_transdc_His_kin-like_C"/>
</dbReference>
<evidence type="ECO:0000256" key="7">
    <source>
        <dbReference type="ARBA" id="ARBA00022777"/>
    </source>
</evidence>
<gene>
    <name evidence="14" type="ORF">K1X13_11700</name>
</gene>
<comment type="caution">
    <text evidence="14">The sequence shown here is derived from an EMBL/GenBank/DDBJ whole genome shotgun (WGS) entry which is preliminary data.</text>
</comment>
<evidence type="ECO:0000256" key="5">
    <source>
        <dbReference type="ARBA" id="ARBA00022679"/>
    </source>
</evidence>
<dbReference type="PANTHER" id="PTHR45436">
    <property type="entry name" value="SENSOR HISTIDINE KINASE YKOH"/>
    <property type="match status" value="1"/>
</dbReference>
<sequence length="437" mass="45617">MRPHLPRSASFRTQIVLGTAALMAALMIVVGLGTQLVLELTARSDIHHVLVARANAVAASVRAASDTSLIVPAAAVEPGVQVFGPAGTVLAGSVEQRAADDARELALRGETSEVDAGGGVRLRAVPFTTSSGDRGVVVASVLTTPYERSERYALLATVVLGLIVVGMAALLARRVTDQALVPVSQMATRAADWSEHDLAQRFDLGPPTNELAVLGETLDHLLERVARAIRSEQRLTSELAHELRTPLTAIQGSADLALMRGVDDPELRLELEQIAASTRTMAATIAALLDLARENPEGLDRDSSLVSDLVGPLRALVPDHLRFVDTTGDTGTVALATPGPLALRALAPLIENACAHATSEVSLSARREGHQVALSVTDDGVGIDAALQERLFEPGATAGAGTGLGLGIARRTARSLGGDVVVEPAERTTFTVRLPVA</sequence>
<feature type="transmembrane region" description="Helical" evidence="11">
    <location>
        <begin position="15"/>
        <end position="38"/>
    </location>
</feature>
<keyword evidence="4" id="KW-0597">Phosphoprotein</keyword>
<comment type="subcellular location">
    <subcellularLocation>
        <location evidence="2">Cell membrane</location>
    </subcellularLocation>
</comment>
<reference evidence="14 15" key="1">
    <citation type="submission" date="2021-08" db="EMBL/GenBank/DDBJ databases">
        <title>Nocardioides bacterium WL0053 sp. nov., isolated from the sediment.</title>
        <authorList>
            <person name="Wang L."/>
            <person name="Zhang D."/>
            <person name="Zhang A."/>
        </authorList>
    </citation>
    <scope>NUCLEOTIDE SEQUENCE [LARGE SCALE GENOMIC DNA]</scope>
    <source>
        <strain evidence="14 15">WL0053</strain>
    </source>
</reference>
<dbReference type="InterPro" id="IPR050428">
    <property type="entry name" value="TCS_sensor_his_kinase"/>
</dbReference>
<evidence type="ECO:0000313" key="14">
    <source>
        <dbReference type="EMBL" id="MBY9075485.1"/>
    </source>
</evidence>
<keyword evidence="8 11" id="KW-1133">Transmembrane helix</keyword>
<dbReference type="GO" id="GO:0016301">
    <property type="term" value="F:kinase activity"/>
    <property type="evidence" value="ECO:0007669"/>
    <property type="project" value="UniProtKB-KW"/>
</dbReference>
<dbReference type="Proteomes" id="UP000754710">
    <property type="component" value="Unassembled WGS sequence"/>
</dbReference>
<evidence type="ECO:0000256" key="3">
    <source>
        <dbReference type="ARBA" id="ARBA00012438"/>
    </source>
</evidence>
<dbReference type="Pfam" id="PF00512">
    <property type="entry name" value="HisKA"/>
    <property type="match status" value="1"/>
</dbReference>
<keyword evidence="10 11" id="KW-0472">Membrane</keyword>
<evidence type="ECO:0000313" key="15">
    <source>
        <dbReference type="Proteomes" id="UP000754710"/>
    </source>
</evidence>
<evidence type="ECO:0000256" key="2">
    <source>
        <dbReference type="ARBA" id="ARBA00004236"/>
    </source>
</evidence>
<evidence type="ECO:0000256" key="1">
    <source>
        <dbReference type="ARBA" id="ARBA00000085"/>
    </source>
</evidence>
<dbReference type="Gene3D" id="6.10.340.10">
    <property type="match status" value="1"/>
</dbReference>
<feature type="domain" description="HAMP" evidence="13">
    <location>
        <begin position="177"/>
        <end position="230"/>
    </location>
</feature>
<dbReference type="SUPFAM" id="SSF47384">
    <property type="entry name" value="Homodimeric domain of signal transducing histidine kinase"/>
    <property type="match status" value="1"/>
</dbReference>
<dbReference type="SMART" id="SM00387">
    <property type="entry name" value="HATPase_c"/>
    <property type="match status" value="1"/>
</dbReference>
<protein>
    <recommendedName>
        <fullName evidence="3">histidine kinase</fullName>
        <ecNumber evidence="3">2.7.13.3</ecNumber>
    </recommendedName>
</protein>
<dbReference type="InterPro" id="IPR003594">
    <property type="entry name" value="HATPase_dom"/>
</dbReference>
<keyword evidence="6 11" id="KW-0812">Transmembrane</keyword>
<dbReference type="SUPFAM" id="SSF55874">
    <property type="entry name" value="ATPase domain of HSP90 chaperone/DNA topoisomerase II/histidine kinase"/>
    <property type="match status" value="1"/>
</dbReference>
<dbReference type="PANTHER" id="PTHR45436:SF5">
    <property type="entry name" value="SENSOR HISTIDINE KINASE TRCS"/>
    <property type="match status" value="1"/>
</dbReference>
<keyword evidence="15" id="KW-1185">Reference proteome</keyword>
<organism evidence="14 15">
    <name type="scientific">Nocardioides jiangsuensis</name>
    <dbReference type="NCBI Taxonomy" id="2866161"/>
    <lineage>
        <taxon>Bacteria</taxon>
        <taxon>Bacillati</taxon>
        <taxon>Actinomycetota</taxon>
        <taxon>Actinomycetes</taxon>
        <taxon>Propionibacteriales</taxon>
        <taxon>Nocardioidaceae</taxon>
        <taxon>Nocardioides</taxon>
    </lineage>
</organism>
<name>A0ABS7RKA3_9ACTN</name>
<keyword evidence="7 14" id="KW-0418">Kinase</keyword>
<dbReference type="InterPro" id="IPR036097">
    <property type="entry name" value="HisK_dim/P_sf"/>
</dbReference>
<dbReference type="EC" id="2.7.13.3" evidence="3"/>
<feature type="domain" description="Histidine kinase" evidence="12">
    <location>
        <begin position="238"/>
        <end position="437"/>
    </location>
</feature>
<accession>A0ABS7RKA3</accession>
<evidence type="ECO:0000256" key="11">
    <source>
        <dbReference type="SAM" id="Phobius"/>
    </source>
</evidence>
<evidence type="ECO:0000256" key="4">
    <source>
        <dbReference type="ARBA" id="ARBA00022553"/>
    </source>
</evidence>
<dbReference type="PROSITE" id="PS50885">
    <property type="entry name" value="HAMP"/>
    <property type="match status" value="1"/>
</dbReference>
<proteinExistence type="predicted"/>
<evidence type="ECO:0000259" key="13">
    <source>
        <dbReference type="PROSITE" id="PS50885"/>
    </source>
</evidence>
<dbReference type="SMART" id="SM00388">
    <property type="entry name" value="HisKA"/>
    <property type="match status" value="1"/>
</dbReference>
<dbReference type="RefSeq" id="WP_221025225.1">
    <property type="nucleotide sequence ID" value="NZ_JAIEZQ010000002.1"/>
</dbReference>
<dbReference type="InterPro" id="IPR005467">
    <property type="entry name" value="His_kinase_dom"/>
</dbReference>
<dbReference type="CDD" id="cd00082">
    <property type="entry name" value="HisKA"/>
    <property type="match status" value="1"/>
</dbReference>
<dbReference type="InterPro" id="IPR036890">
    <property type="entry name" value="HATPase_C_sf"/>
</dbReference>
<comment type="catalytic activity">
    <reaction evidence="1">
        <text>ATP + protein L-histidine = ADP + protein N-phospho-L-histidine.</text>
        <dbReference type="EC" id="2.7.13.3"/>
    </reaction>
</comment>
<evidence type="ECO:0000256" key="8">
    <source>
        <dbReference type="ARBA" id="ARBA00022989"/>
    </source>
</evidence>
<dbReference type="Gene3D" id="1.10.287.130">
    <property type="match status" value="1"/>
</dbReference>
<dbReference type="PRINTS" id="PR00344">
    <property type="entry name" value="BCTRLSENSOR"/>
</dbReference>
<evidence type="ECO:0000256" key="6">
    <source>
        <dbReference type="ARBA" id="ARBA00022692"/>
    </source>
</evidence>
<keyword evidence="9" id="KW-0902">Two-component regulatory system</keyword>